<dbReference type="InterPro" id="IPR025602">
    <property type="entry name" value="BCP1_family"/>
</dbReference>
<evidence type="ECO:0000256" key="1">
    <source>
        <dbReference type="ARBA" id="ARBA00006781"/>
    </source>
</evidence>
<dbReference type="PIRSF" id="PIRSF028983">
    <property type="entry name" value="BCP1"/>
    <property type="match status" value="1"/>
</dbReference>
<evidence type="ECO:0000313" key="4">
    <source>
        <dbReference type="EMBL" id="KAG8179403.1"/>
    </source>
</evidence>
<dbReference type="PANTHER" id="PTHR13261:SF0">
    <property type="entry name" value="BRCA2 AND CDKN1A-INTERACTING PROTEIN"/>
    <property type="match status" value="1"/>
</dbReference>
<dbReference type="EMBL" id="JAFNEN010000627">
    <property type="protein sequence ID" value="KAG8179403.1"/>
    <property type="molecule type" value="Genomic_DNA"/>
</dbReference>
<evidence type="ECO:0000256" key="2">
    <source>
        <dbReference type="PIRNR" id="PIRNR028983"/>
    </source>
</evidence>
<dbReference type="Pfam" id="PF13862">
    <property type="entry name" value="BCCIP"/>
    <property type="match status" value="1"/>
</dbReference>
<dbReference type="AlphaFoldDB" id="A0AAV6U679"/>
<keyword evidence="5" id="KW-1185">Reference proteome</keyword>
<dbReference type="GO" id="GO:0005634">
    <property type="term" value="C:nucleus"/>
    <property type="evidence" value="ECO:0007669"/>
    <property type="project" value="TreeGrafter"/>
</dbReference>
<gene>
    <name evidence="4" type="ORF">JTE90_026303</name>
</gene>
<accession>A0AAV6U679</accession>
<feature type="region of interest" description="Disordered" evidence="3">
    <location>
        <begin position="1"/>
        <end position="32"/>
    </location>
</feature>
<name>A0AAV6U679_9ARAC</name>
<feature type="compositionally biased region" description="Acidic residues" evidence="3">
    <location>
        <begin position="17"/>
        <end position="31"/>
    </location>
</feature>
<sequence length="284" mass="31961">MAGPRKQRRLEQNDSSSDSDESVNQEDEEMETIQVDFDVKMPEPSDFHGIKNLLHQLFLKAHINTSELTDLLISQRKITGVVKQADGGDEEMDADDDPEDLDASFGVFSVVNITEHSTKECVNEIHTYLLSHGKKGCDDEKFQMLRRILEDKKKHVGLIISERMVNIPAQIAVPMYSSLSYDLSKATAKGEAFDFEYFILISKIVVFKDGSKDENVLYTNAEEELIAEVATLSYDFSVSSELDSGLAGNWTDDDIEGKRKRRVLLFPASQLEHINSKMSSELAT</sequence>
<protein>
    <recommendedName>
        <fullName evidence="2">Protein BCCIP homolog</fullName>
    </recommendedName>
</protein>
<organism evidence="4 5">
    <name type="scientific">Oedothorax gibbosus</name>
    <dbReference type="NCBI Taxonomy" id="931172"/>
    <lineage>
        <taxon>Eukaryota</taxon>
        <taxon>Metazoa</taxon>
        <taxon>Ecdysozoa</taxon>
        <taxon>Arthropoda</taxon>
        <taxon>Chelicerata</taxon>
        <taxon>Arachnida</taxon>
        <taxon>Araneae</taxon>
        <taxon>Araneomorphae</taxon>
        <taxon>Entelegynae</taxon>
        <taxon>Araneoidea</taxon>
        <taxon>Linyphiidae</taxon>
        <taxon>Erigoninae</taxon>
        <taxon>Oedothorax</taxon>
    </lineage>
</organism>
<comment type="similarity">
    <text evidence="1 2">Belongs to the BCP1 family.</text>
</comment>
<dbReference type="PANTHER" id="PTHR13261">
    <property type="entry name" value="BRCA2 AND CDKN1A INTERACTING PROTEIN"/>
    <property type="match status" value="1"/>
</dbReference>
<evidence type="ECO:0000313" key="5">
    <source>
        <dbReference type="Proteomes" id="UP000827092"/>
    </source>
</evidence>
<evidence type="ECO:0000256" key="3">
    <source>
        <dbReference type="SAM" id="MobiDB-lite"/>
    </source>
</evidence>
<reference evidence="4 5" key="1">
    <citation type="journal article" date="2022" name="Nat. Ecol. Evol.">
        <title>A masculinizing supergene underlies an exaggerated male reproductive morph in a spider.</title>
        <authorList>
            <person name="Hendrickx F."/>
            <person name="De Corte Z."/>
            <person name="Sonet G."/>
            <person name="Van Belleghem S.M."/>
            <person name="Kostlbacher S."/>
            <person name="Vangestel C."/>
        </authorList>
    </citation>
    <scope>NUCLEOTIDE SEQUENCE [LARGE SCALE GENOMIC DNA]</scope>
    <source>
        <strain evidence="4">W744_W776</strain>
    </source>
</reference>
<comment type="caution">
    <text evidence="4">The sequence shown here is derived from an EMBL/GenBank/DDBJ whole genome shotgun (WGS) entry which is preliminary data.</text>
</comment>
<dbReference type="Proteomes" id="UP000827092">
    <property type="component" value="Unassembled WGS sequence"/>
</dbReference>
<proteinExistence type="inferred from homology"/>